<dbReference type="SUPFAM" id="SSF54001">
    <property type="entry name" value="Cysteine proteinases"/>
    <property type="match status" value="1"/>
</dbReference>
<organism evidence="9 10">
    <name type="scientific">Patiria miniata</name>
    <name type="common">Bat star</name>
    <name type="synonym">Asterina miniata</name>
    <dbReference type="NCBI Taxonomy" id="46514"/>
    <lineage>
        <taxon>Eukaryota</taxon>
        <taxon>Metazoa</taxon>
        <taxon>Echinodermata</taxon>
        <taxon>Eleutherozoa</taxon>
        <taxon>Asterozoa</taxon>
        <taxon>Asteroidea</taxon>
        <taxon>Valvatacea</taxon>
        <taxon>Valvatida</taxon>
        <taxon>Asterinidae</taxon>
        <taxon>Patiria</taxon>
    </lineage>
</organism>
<dbReference type="OrthoDB" id="3789175at2759"/>
<dbReference type="Gene3D" id="3.90.70.10">
    <property type="entry name" value="Cysteine proteinases"/>
    <property type="match status" value="1"/>
</dbReference>
<evidence type="ECO:0000256" key="2">
    <source>
        <dbReference type="ARBA" id="ARBA00022729"/>
    </source>
</evidence>
<dbReference type="RefSeq" id="XP_038052488.1">
    <property type="nucleotide sequence ID" value="XM_038196560.1"/>
</dbReference>
<proteinExistence type="predicted"/>
<keyword evidence="10" id="KW-1185">Reference proteome</keyword>
<dbReference type="InterPro" id="IPR000668">
    <property type="entry name" value="Peptidase_C1A_C"/>
</dbReference>
<evidence type="ECO:0000259" key="7">
    <source>
        <dbReference type="Pfam" id="PF00112"/>
    </source>
</evidence>
<evidence type="ECO:0000256" key="1">
    <source>
        <dbReference type="ARBA" id="ARBA00022670"/>
    </source>
</evidence>
<evidence type="ECO:0000256" key="4">
    <source>
        <dbReference type="ARBA" id="ARBA00022807"/>
    </source>
</evidence>
<name>A0A913ZL10_PATMI</name>
<evidence type="ECO:0000313" key="9">
    <source>
        <dbReference type="EnsemblMetazoa" id="XP_038052488.1"/>
    </source>
</evidence>
<dbReference type="GO" id="GO:0004197">
    <property type="term" value="F:cysteine-type endopeptidase activity"/>
    <property type="evidence" value="ECO:0007669"/>
    <property type="project" value="InterPro"/>
</dbReference>
<evidence type="ECO:0000256" key="3">
    <source>
        <dbReference type="ARBA" id="ARBA00022801"/>
    </source>
</evidence>
<keyword evidence="1" id="KW-0645">Protease</keyword>
<reference evidence="9" key="1">
    <citation type="submission" date="2022-11" db="UniProtKB">
        <authorList>
            <consortium name="EnsemblMetazoa"/>
        </authorList>
    </citation>
    <scope>IDENTIFICATION</scope>
</reference>
<evidence type="ECO:0000313" key="10">
    <source>
        <dbReference type="Proteomes" id="UP000887568"/>
    </source>
</evidence>
<dbReference type="Pfam" id="PF08127">
    <property type="entry name" value="Propeptide_C1"/>
    <property type="match status" value="1"/>
</dbReference>
<keyword evidence="2 6" id="KW-0732">Signal</keyword>
<evidence type="ECO:0000256" key="6">
    <source>
        <dbReference type="SAM" id="SignalP"/>
    </source>
</evidence>
<evidence type="ECO:0000256" key="5">
    <source>
        <dbReference type="ARBA" id="ARBA00023157"/>
    </source>
</evidence>
<feature type="domain" description="Peptidase C1A papain C-terminal" evidence="7">
    <location>
        <begin position="89"/>
        <end position="150"/>
    </location>
</feature>
<evidence type="ECO:0000259" key="8">
    <source>
        <dbReference type="Pfam" id="PF08127"/>
    </source>
</evidence>
<dbReference type="InterPro" id="IPR038765">
    <property type="entry name" value="Papain-like_cys_pep_sf"/>
</dbReference>
<keyword evidence="3" id="KW-0378">Hydrolase</keyword>
<dbReference type="GO" id="GO:0006508">
    <property type="term" value="P:proteolysis"/>
    <property type="evidence" value="ECO:0007669"/>
    <property type="project" value="UniProtKB-KW"/>
</dbReference>
<protein>
    <submittedName>
        <fullName evidence="9">Uncharacterized protein</fullName>
    </submittedName>
</protein>
<dbReference type="GeneID" id="119725199"/>
<feature type="domain" description="Peptidase C1A propeptide" evidence="8">
    <location>
        <begin position="31"/>
        <end position="55"/>
    </location>
</feature>
<keyword evidence="5" id="KW-1015">Disulfide bond</keyword>
<feature type="chain" id="PRO_5038054380" evidence="6">
    <location>
        <begin position="18"/>
        <end position="157"/>
    </location>
</feature>
<dbReference type="InterPro" id="IPR012599">
    <property type="entry name" value="Propeptide_C1A"/>
</dbReference>
<sequence>MKLLLAVFLGLLAAVSSSPVKSLERDFVVYSSDLVKKINSMNTTWKAGPNFAGETAASVLDRLSTPGLSLEKAPKAHLQVTHGRAGAPPAEFDARTQWPHCPSIGRVPSQGRCSAAFAHSAVGAITDRHCITYPGLHWNFSAEDALTCITPTVLNNG</sequence>
<feature type="signal peptide" evidence="6">
    <location>
        <begin position="1"/>
        <end position="17"/>
    </location>
</feature>
<dbReference type="EnsemblMetazoa" id="XM_038196560.1">
    <property type="protein sequence ID" value="XP_038052488.1"/>
    <property type="gene ID" value="LOC119725199"/>
</dbReference>
<dbReference type="AlphaFoldDB" id="A0A913ZL10"/>
<accession>A0A913ZL10</accession>
<keyword evidence="4" id="KW-0788">Thiol protease</keyword>
<dbReference type="Proteomes" id="UP000887568">
    <property type="component" value="Unplaced"/>
</dbReference>
<dbReference type="Pfam" id="PF00112">
    <property type="entry name" value="Peptidase_C1"/>
    <property type="match status" value="1"/>
</dbReference>